<evidence type="ECO:0000313" key="3">
    <source>
        <dbReference type="Proteomes" id="UP000233551"/>
    </source>
</evidence>
<dbReference type="Proteomes" id="UP000233551">
    <property type="component" value="Unassembled WGS sequence"/>
</dbReference>
<reference evidence="2 3" key="1">
    <citation type="submission" date="2017-11" db="EMBL/GenBank/DDBJ databases">
        <title>De-novo sequencing of pomegranate (Punica granatum L.) genome.</title>
        <authorList>
            <person name="Akparov Z."/>
            <person name="Amiraslanov A."/>
            <person name="Hajiyeva S."/>
            <person name="Abbasov M."/>
            <person name="Kaur K."/>
            <person name="Hamwieh A."/>
            <person name="Solovyev V."/>
            <person name="Salamov A."/>
            <person name="Braich B."/>
            <person name="Kosarev P."/>
            <person name="Mahmoud A."/>
            <person name="Hajiyev E."/>
            <person name="Babayeva S."/>
            <person name="Izzatullayeva V."/>
            <person name="Mammadov A."/>
            <person name="Mammadov A."/>
            <person name="Sharifova S."/>
            <person name="Ojaghi J."/>
            <person name="Eynullazada K."/>
            <person name="Bayramov B."/>
            <person name="Abdulazimova A."/>
            <person name="Shahmuradov I."/>
        </authorList>
    </citation>
    <scope>NUCLEOTIDE SEQUENCE [LARGE SCALE GENOMIC DNA]</scope>
    <source>
        <strain evidence="3">cv. AG2017</strain>
        <tissue evidence="2">Leaf</tissue>
    </source>
</reference>
<evidence type="ECO:0000256" key="1">
    <source>
        <dbReference type="SAM" id="MobiDB-lite"/>
    </source>
</evidence>
<organism evidence="2 3">
    <name type="scientific">Punica granatum</name>
    <name type="common">Pomegranate</name>
    <dbReference type="NCBI Taxonomy" id="22663"/>
    <lineage>
        <taxon>Eukaryota</taxon>
        <taxon>Viridiplantae</taxon>
        <taxon>Streptophyta</taxon>
        <taxon>Embryophyta</taxon>
        <taxon>Tracheophyta</taxon>
        <taxon>Spermatophyta</taxon>
        <taxon>Magnoliopsida</taxon>
        <taxon>eudicotyledons</taxon>
        <taxon>Gunneridae</taxon>
        <taxon>Pentapetalae</taxon>
        <taxon>rosids</taxon>
        <taxon>malvids</taxon>
        <taxon>Myrtales</taxon>
        <taxon>Lythraceae</taxon>
        <taxon>Punica</taxon>
    </lineage>
</organism>
<name>A0A2I0K7F3_PUNGR</name>
<dbReference type="AlphaFoldDB" id="A0A2I0K7F3"/>
<dbReference type="EMBL" id="PGOL01000812">
    <property type="protein sequence ID" value="PKI64481.1"/>
    <property type="molecule type" value="Genomic_DNA"/>
</dbReference>
<accession>A0A2I0K7F3</accession>
<evidence type="ECO:0000313" key="2">
    <source>
        <dbReference type="EMBL" id="PKI64481.1"/>
    </source>
</evidence>
<sequence>MSPSATAPSSALGVGDSSGGTSKSGAKAARLLGMLKNNLNFGFGFLGAEPPLRVAGLGEQCGVCRESIGSGGGGFGHICDLRRGNVALGVEMEPWDKFVGGDGQNGTEEKLISSSGRLRSHLSSIIWAPWTWVGGTGLGGSSSFAMSSSTFADGAMNMWALKIPALMLSSVGPIVVALLGGGVSCGVRSVLEVLGVAEGANAGECKGNEMDS</sequence>
<keyword evidence="3" id="KW-1185">Reference proteome</keyword>
<protein>
    <submittedName>
        <fullName evidence="2">Uncharacterized protein</fullName>
    </submittedName>
</protein>
<gene>
    <name evidence="2" type="ORF">CRG98_015117</name>
</gene>
<comment type="caution">
    <text evidence="2">The sequence shown here is derived from an EMBL/GenBank/DDBJ whole genome shotgun (WGS) entry which is preliminary data.</text>
</comment>
<proteinExistence type="predicted"/>
<feature type="region of interest" description="Disordered" evidence="1">
    <location>
        <begin position="1"/>
        <end position="21"/>
    </location>
</feature>